<dbReference type="GO" id="GO:0016020">
    <property type="term" value="C:membrane"/>
    <property type="evidence" value="ECO:0007669"/>
    <property type="project" value="InterPro"/>
</dbReference>
<comment type="similarity">
    <text evidence="1">Belongs to the transglycosylase Slt family.</text>
</comment>
<name>A0A6J4R6I6_9ACTN</name>
<gene>
    <name evidence="3" type="ORF">AVDCRST_MAG37-3152</name>
</gene>
<dbReference type="GO" id="GO:0016798">
    <property type="term" value="F:hydrolase activity, acting on glycosyl bonds"/>
    <property type="evidence" value="ECO:0007669"/>
    <property type="project" value="UniProtKB-KW"/>
</dbReference>
<dbReference type="GO" id="GO:0008933">
    <property type="term" value="F:peptidoglycan lytic transglycosylase activity"/>
    <property type="evidence" value="ECO:0007669"/>
    <property type="project" value="InterPro"/>
</dbReference>
<evidence type="ECO:0000313" key="3">
    <source>
        <dbReference type="EMBL" id="CAA9457091.1"/>
    </source>
</evidence>
<proteinExistence type="inferred from homology"/>
<keyword evidence="3" id="KW-0378">Hydrolase</keyword>
<accession>A0A6J4R6I6</accession>
<feature type="domain" description="Transglycosylase SLT" evidence="2">
    <location>
        <begin position="34"/>
        <end position="139"/>
    </location>
</feature>
<protein>
    <submittedName>
        <fullName evidence="3">GH23</fullName>
        <ecNumber evidence="3">3.2.1.-</ecNumber>
    </submittedName>
</protein>
<dbReference type="SUPFAM" id="SSF53955">
    <property type="entry name" value="Lysozyme-like"/>
    <property type="match status" value="1"/>
</dbReference>
<dbReference type="Pfam" id="PF01464">
    <property type="entry name" value="SLT"/>
    <property type="match status" value="1"/>
</dbReference>
<dbReference type="InterPro" id="IPR000189">
    <property type="entry name" value="Transglyc_AS"/>
</dbReference>
<keyword evidence="3" id="KW-0326">Glycosidase</keyword>
<evidence type="ECO:0000259" key="2">
    <source>
        <dbReference type="Pfam" id="PF01464"/>
    </source>
</evidence>
<evidence type="ECO:0000256" key="1">
    <source>
        <dbReference type="ARBA" id="ARBA00007734"/>
    </source>
</evidence>
<dbReference type="Gene3D" id="1.10.530.10">
    <property type="match status" value="1"/>
</dbReference>
<dbReference type="InterPro" id="IPR008258">
    <property type="entry name" value="Transglycosylase_SLT_dom_1"/>
</dbReference>
<dbReference type="InterPro" id="IPR023346">
    <property type="entry name" value="Lysozyme-like_dom_sf"/>
</dbReference>
<dbReference type="EMBL" id="CADCVD010000161">
    <property type="protein sequence ID" value="CAA9457091.1"/>
    <property type="molecule type" value="Genomic_DNA"/>
</dbReference>
<dbReference type="PANTHER" id="PTHR37423">
    <property type="entry name" value="SOLUBLE LYTIC MUREIN TRANSGLYCOSYLASE-RELATED"/>
    <property type="match status" value="1"/>
</dbReference>
<dbReference type="AlphaFoldDB" id="A0A6J4R6I6"/>
<sequence>MLALLLAVLAVLPLLFMAPETVRRFIYPLNYEEIILEASEEYGVEPTLVAAVIREESRFDPKVESEQGAYGLMQIQPETARFISERSGIAGDYRGPNANIRMGTWYLNYLQNRYEDDERLVLAAYNSGEGRVDAWLSDESFDVASDIPFEETRDYVEDVIESEKNYEELYGRDLDRRQG</sequence>
<dbReference type="EC" id="3.2.1.-" evidence="3"/>
<dbReference type="PROSITE" id="PS00922">
    <property type="entry name" value="TRANSGLYCOSYLASE"/>
    <property type="match status" value="1"/>
</dbReference>
<organism evidence="3">
    <name type="scientific">uncultured Rubrobacteraceae bacterium</name>
    <dbReference type="NCBI Taxonomy" id="349277"/>
    <lineage>
        <taxon>Bacteria</taxon>
        <taxon>Bacillati</taxon>
        <taxon>Actinomycetota</taxon>
        <taxon>Rubrobacteria</taxon>
        <taxon>Rubrobacterales</taxon>
        <taxon>Rubrobacteraceae</taxon>
        <taxon>environmental samples</taxon>
    </lineage>
</organism>
<dbReference type="CDD" id="cd16896">
    <property type="entry name" value="LT_Slt70-like"/>
    <property type="match status" value="1"/>
</dbReference>
<dbReference type="GO" id="GO:0000270">
    <property type="term" value="P:peptidoglycan metabolic process"/>
    <property type="evidence" value="ECO:0007669"/>
    <property type="project" value="InterPro"/>
</dbReference>
<reference evidence="3" key="1">
    <citation type="submission" date="2020-02" db="EMBL/GenBank/DDBJ databases">
        <authorList>
            <person name="Meier V. D."/>
        </authorList>
    </citation>
    <scope>NUCLEOTIDE SEQUENCE</scope>
    <source>
        <strain evidence="3">AVDCRST_MAG37</strain>
    </source>
</reference>
<dbReference type="PANTHER" id="PTHR37423:SF2">
    <property type="entry name" value="MEMBRANE-BOUND LYTIC MUREIN TRANSGLYCOSYLASE C"/>
    <property type="match status" value="1"/>
</dbReference>